<reference evidence="11 12" key="2">
    <citation type="submission" date="2016-10" db="EMBL/GenBank/DDBJ databases">
        <authorList>
            <person name="Varghese N."/>
            <person name="Submissions S."/>
        </authorList>
    </citation>
    <scope>NUCLEOTIDE SEQUENCE</scope>
    <source>
        <strain evidence="11">BP1-145</strain>
        <strain evidence="12">BP1-148</strain>
    </source>
</reference>
<evidence type="ECO:0000256" key="6">
    <source>
        <dbReference type="ARBA" id="ARBA00022723"/>
    </source>
</evidence>
<comment type="catalytic activity">
    <reaction evidence="1">
        <text>(7,8-dihydropterin-6-yl)methyl diphosphate + 4-aminobenzoate = 7,8-dihydropteroate + diphosphate</text>
        <dbReference type="Rhea" id="RHEA:19949"/>
        <dbReference type="ChEBI" id="CHEBI:17836"/>
        <dbReference type="ChEBI" id="CHEBI:17839"/>
        <dbReference type="ChEBI" id="CHEBI:33019"/>
        <dbReference type="ChEBI" id="CHEBI:72950"/>
        <dbReference type="EC" id="2.5.1.15"/>
    </reaction>
</comment>
<dbReference type="GO" id="GO:0046872">
    <property type="term" value="F:metal ion binding"/>
    <property type="evidence" value="ECO:0007669"/>
    <property type="project" value="UniProtKB-KW"/>
</dbReference>
<reference evidence="10 13" key="1">
    <citation type="submission" date="2016-10" db="EMBL/GenBank/DDBJ databases">
        <authorList>
            <person name="de Groot N.N."/>
        </authorList>
    </citation>
    <scope>NUCLEOTIDE SEQUENCE [LARGE SCALE GENOMIC DNA]</scope>
    <source>
        <strain evidence="13">BP1-145</strain>
        <strain evidence="10">BP1-148</strain>
    </source>
</reference>
<dbReference type="Gene3D" id="3.20.20.20">
    <property type="entry name" value="Dihydropteroate synthase-like"/>
    <property type="match status" value="1"/>
</dbReference>
<dbReference type="Proteomes" id="UP000199134">
    <property type="component" value="Unassembled WGS sequence"/>
</dbReference>
<dbReference type="InterPro" id="IPR011005">
    <property type="entry name" value="Dihydropteroate_synth-like_sf"/>
</dbReference>
<name>A0A1H0CY88_9BACT</name>
<keyword evidence="6" id="KW-0479">Metal-binding</keyword>
<keyword evidence="5" id="KW-0808">Transferase</keyword>
<dbReference type="Pfam" id="PF00809">
    <property type="entry name" value="Pterin_bind"/>
    <property type="match status" value="1"/>
</dbReference>
<dbReference type="STRING" id="645274.SAMN04487901_11747"/>
<comment type="pathway">
    <text evidence="3">Cofactor biosynthesis; tetrahydrofolate biosynthesis; 7,8-dihydrofolate from 2-amino-4-hydroxy-6-hydroxymethyl-7,8-dihydropteridine diphosphate and 4-aminobenzoate: step 1/2.</text>
</comment>
<dbReference type="InterPro" id="IPR000489">
    <property type="entry name" value="Pterin-binding_dom"/>
</dbReference>
<evidence type="ECO:0000313" key="10">
    <source>
        <dbReference type="EMBL" id="SDH12537.1"/>
    </source>
</evidence>
<proteinExistence type="predicted"/>
<sequence>MPSIMEYTLNIRGRLLDLKEPTVMGILNATPDSFFADSRKQTEKEIADRANEIVAQGGTFIDVGAYSTRPGATEVSEQEEMARMRMALAVVRREQPDVPVSIDTFRPDVARMAVEEYGADIINDVSEGEDEAMFRMVARLGVPYILMSVQKDLHDTLMAFAKKVQMLRDMGQKDIILDPGFGFGKTVEDNYRLMNEMEKLQVLGLPLLVGISRKSMIFKLLQSDQSKALNGTTVLNTISLMKGADILRVHDVKEAVECVKIFKALNS</sequence>
<dbReference type="GO" id="GO:0005829">
    <property type="term" value="C:cytosol"/>
    <property type="evidence" value="ECO:0007669"/>
    <property type="project" value="TreeGrafter"/>
</dbReference>
<dbReference type="SUPFAM" id="SSF51717">
    <property type="entry name" value="Dihydropteroate synthetase-like"/>
    <property type="match status" value="1"/>
</dbReference>
<organism evidence="11 13">
    <name type="scientific">Prevotella communis</name>
    <dbReference type="NCBI Taxonomy" id="2913614"/>
    <lineage>
        <taxon>Bacteria</taxon>
        <taxon>Pseudomonadati</taxon>
        <taxon>Bacteroidota</taxon>
        <taxon>Bacteroidia</taxon>
        <taxon>Bacteroidales</taxon>
        <taxon>Prevotellaceae</taxon>
        <taxon>Prevotella</taxon>
    </lineage>
</organism>
<comment type="cofactor">
    <cofactor evidence="2">
        <name>Mg(2+)</name>
        <dbReference type="ChEBI" id="CHEBI:18420"/>
    </cofactor>
</comment>
<keyword evidence="7" id="KW-0460">Magnesium</keyword>
<dbReference type="PANTHER" id="PTHR20941">
    <property type="entry name" value="FOLATE SYNTHESIS PROTEINS"/>
    <property type="match status" value="1"/>
</dbReference>
<accession>A0A1G7ZV85</accession>
<protein>
    <recommendedName>
        <fullName evidence="4">dihydropteroate synthase</fullName>
        <ecNumber evidence="4">2.5.1.15</ecNumber>
    </recommendedName>
</protein>
<evidence type="ECO:0000256" key="3">
    <source>
        <dbReference type="ARBA" id="ARBA00004763"/>
    </source>
</evidence>
<dbReference type="Proteomes" id="UP000198779">
    <property type="component" value="Unassembled WGS sequence"/>
</dbReference>
<dbReference type="GO" id="GO:0004156">
    <property type="term" value="F:dihydropteroate synthase activity"/>
    <property type="evidence" value="ECO:0007669"/>
    <property type="project" value="UniProtKB-EC"/>
</dbReference>
<evidence type="ECO:0000256" key="8">
    <source>
        <dbReference type="ARBA" id="ARBA00022909"/>
    </source>
</evidence>
<evidence type="ECO:0000313" key="12">
    <source>
        <dbReference type="Proteomes" id="UP000198779"/>
    </source>
</evidence>
<dbReference type="EMBL" id="FNIW01000001">
    <property type="protein sequence ID" value="SDN62818.1"/>
    <property type="molecule type" value="Genomic_DNA"/>
</dbReference>
<evidence type="ECO:0000256" key="1">
    <source>
        <dbReference type="ARBA" id="ARBA00000012"/>
    </source>
</evidence>
<keyword evidence="8" id="KW-0289">Folate biosynthesis</keyword>
<dbReference type="InterPro" id="IPR045031">
    <property type="entry name" value="DHP_synth-like"/>
</dbReference>
<keyword evidence="12" id="KW-1185">Reference proteome</keyword>
<dbReference type="AlphaFoldDB" id="A0A1H0CY88"/>
<evidence type="ECO:0000313" key="11">
    <source>
        <dbReference type="EMBL" id="SDN62818.1"/>
    </source>
</evidence>
<evidence type="ECO:0000259" key="9">
    <source>
        <dbReference type="PROSITE" id="PS50972"/>
    </source>
</evidence>
<dbReference type="GO" id="GO:0046654">
    <property type="term" value="P:tetrahydrofolate biosynthetic process"/>
    <property type="evidence" value="ECO:0007669"/>
    <property type="project" value="TreeGrafter"/>
</dbReference>
<dbReference type="EC" id="2.5.1.15" evidence="4"/>
<dbReference type="PROSITE" id="PS50972">
    <property type="entry name" value="PTERIN_BINDING"/>
    <property type="match status" value="1"/>
</dbReference>
<accession>A0A1H0CY88</accession>
<dbReference type="GO" id="GO:0046656">
    <property type="term" value="P:folic acid biosynthetic process"/>
    <property type="evidence" value="ECO:0007669"/>
    <property type="project" value="UniProtKB-KW"/>
</dbReference>
<evidence type="ECO:0000256" key="2">
    <source>
        <dbReference type="ARBA" id="ARBA00001946"/>
    </source>
</evidence>
<evidence type="ECO:0000256" key="4">
    <source>
        <dbReference type="ARBA" id="ARBA00012458"/>
    </source>
</evidence>
<dbReference type="PANTHER" id="PTHR20941:SF1">
    <property type="entry name" value="FOLIC ACID SYNTHESIS PROTEIN FOL1"/>
    <property type="match status" value="1"/>
</dbReference>
<feature type="domain" description="Pterin-binding" evidence="9">
    <location>
        <begin position="21"/>
        <end position="260"/>
    </location>
</feature>
<evidence type="ECO:0000256" key="7">
    <source>
        <dbReference type="ARBA" id="ARBA00022842"/>
    </source>
</evidence>
<gene>
    <name evidence="11" type="ORF">SAMN04487900_101164</name>
    <name evidence="10" type="ORF">SAMN04487901_11747</name>
</gene>
<dbReference type="InterPro" id="IPR006390">
    <property type="entry name" value="DHP_synth_dom"/>
</dbReference>
<dbReference type="EMBL" id="FNCQ01000017">
    <property type="protein sequence ID" value="SDH12537.1"/>
    <property type="molecule type" value="Genomic_DNA"/>
</dbReference>
<evidence type="ECO:0000256" key="5">
    <source>
        <dbReference type="ARBA" id="ARBA00022679"/>
    </source>
</evidence>
<dbReference type="NCBIfam" id="TIGR01496">
    <property type="entry name" value="DHPS"/>
    <property type="match status" value="1"/>
</dbReference>
<evidence type="ECO:0000313" key="13">
    <source>
        <dbReference type="Proteomes" id="UP000199134"/>
    </source>
</evidence>